<proteinExistence type="predicted"/>
<evidence type="ECO:0000256" key="4">
    <source>
        <dbReference type="ARBA" id="ARBA00022679"/>
    </source>
</evidence>
<dbReference type="InterPro" id="IPR011712">
    <property type="entry name" value="Sig_transdc_His_kin_sub3_dim/P"/>
</dbReference>
<evidence type="ECO:0000313" key="12">
    <source>
        <dbReference type="Proteomes" id="UP001156441"/>
    </source>
</evidence>
<keyword evidence="9" id="KW-1133">Transmembrane helix</keyword>
<dbReference type="Proteomes" id="UP001156441">
    <property type="component" value="Unassembled WGS sequence"/>
</dbReference>
<keyword evidence="8" id="KW-0902">Two-component regulatory system</keyword>
<keyword evidence="12" id="KW-1185">Reference proteome</keyword>
<dbReference type="GO" id="GO:0016301">
    <property type="term" value="F:kinase activity"/>
    <property type="evidence" value="ECO:0007669"/>
    <property type="project" value="UniProtKB-KW"/>
</dbReference>
<dbReference type="InterPro" id="IPR036890">
    <property type="entry name" value="HATPase_C_sf"/>
</dbReference>
<feature type="transmembrane region" description="Helical" evidence="9">
    <location>
        <begin position="91"/>
        <end position="116"/>
    </location>
</feature>
<name>A0ABT2JB29_9PSEU</name>
<evidence type="ECO:0000256" key="8">
    <source>
        <dbReference type="ARBA" id="ARBA00023012"/>
    </source>
</evidence>
<dbReference type="Gene3D" id="1.20.5.1930">
    <property type="match status" value="1"/>
</dbReference>
<dbReference type="EMBL" id="JAFFZE010000014">
    <property type="protein sequence ID" value="MCT2585050.1"/>
    <property type="molecule type" value="Genomic_DNA"/>
</dbReference>
<keyword evidence="7" id="KW-0067">ATP-binding</keyword>
<dbReference type="InterPro" id="IPR050482">
    <property type="entry name" value="Sensor_HK_TwoCompSys"/>
</dbReference>
<keyword evidence="4" id="KW-0808">Transferase</keyword>
<keyword evidence="5" id="KW-0547">Nucleotide-binding</keyword>
<comment type="catalytic activity">
    <reaction evidence="1">
        <text>ATP + protein L-histidine = ADP + protein N-phospho-L-histidine.</text>
        <dbReference type="EC" id="2.7.13.3"/>
    </reaction>
</comment>
<dbReference type="Pfam" id="PF02518">
    <property type="entry name" value="HATPase_c"/>
    <property type="match status" value="1"/>
</dbReference>
<evidence type="ECO:0000256" key="5">
    <source>
        <dbReference type="ARBA" id="ARBA00022741"/>
    </source>
</evidence>
<dbReference type="EC" id="2.7.13.3" evidence="2"/>
<dbReference type="SMART" id="SM00387">
    <property type="entry name" value="HATPase_c"/>
    <property type="match status" value="1"/>
</dbReference>
<evidence type="ECO:0000256" key="2">
    <source>
        <dbReference type="ARBA" id="ARBA00012438"/>
    </source>
</evidence>
<evidence type="ECO:0000259" key="10">
    <source>
        <dbReference type="SMART" id="SM00387"/>
    </source>
</evidence>
<comment type="caution">
    <text evidence="11">The sequence shown here is derived from an EMBL/GenBank/DDBJ whole genome shotgun (WGS) entry which is preliminary data.</text>
</comment>
<keyword evidence="3" id="KW-0597">Phosphoprotein</keyword>
<dbReference type="Pfam" id="PF07730">
    <property type="entry name" value="HisKA_3"/>
    <property type="match status" value="1"/>
</dbReference>
<reference evidence="11 12" key="1">
    <citation type="submission" date="2021-02" db="EMBL/GenBank/DDBJ databases">
        <title>Actinophytocola xerophila sp. nov., isolated from soil of cotton cropping field.</title>
        <authorList>
            <person name="Huang R."/>
            <person name="Chen X."/>
            <person name="Ge X."/>
            <person name="Liu W."/>
        </authorList>
    </citation>
    <scope>NUCLEOTIDE SEQUENCE [LARGE SCALE GENOMIC DNA]</scope>
    <source>
        <strain evidence="11 12">S1-96</strain>
    </source>
</reference>
<dbReference type="PANTHER" id="PTHR24421">
    <property type="entry name" value="NITRATE/NITRITE SENSOR PROTEIN NARX-RELATED"/>
    <property type="match status" value="1"/>
</dbReference>
<evidence type="ECO:0000256" key="3">
    <source>
        <dbReference type="ARBA" id="ARBA00022553"/>
    </source>
</evidence>
<feature type="transmembrane region" description="Helical" evidence="9">
    <location>
        <begin position="136"/>
        <end position="157"/>
    </location>
</feature>
<gene>
    <name evidence="11" type="ORF">JT362_18200</name>
</gene>
<feature type="transmembrane region" description="Helical" evidence="9">
    <location>
        <begin position="15"/>
        <end position="35"/>
    </location>
</feature>
<keyword evidence="9" id="KW-0812">Transmembrane</keyword>
<protein>
    <recommendedName>
        <fullName evidence="2">histidine kinase</fullName>
        <ecNumber evidence="2">2.7.13.3</ecNumber>
    </recommendedName>
</protein>
<evidence type="ECO:0000256" key="6">
    <source>
        <dbReference type="ARBA" id="ARBA00022777"/>
    </source>
</evidence>
<evidence type="ECO:0000256" key="1">
    <source>
        <dbReference type="ARBA" id="ARBA00000085"/>
    </source>
</evidence>
<dbReference type="Gene3D" id="3.30.565.10">
    <property type="entry name" value="Histidine kinase-like ATPase, C-terminal domain"/>
    <property type="match status" value="1"/>
</dbReference>
<dbReference type="PANTHER" id="PTHR24421:SF10">
    <property type="entry name" value="NITRATE_NITRITE SENSOR PROTEIN NARQ"/>
    <property type="match status" value="1"/>
</dbReference>
<dbReference type="SUPFAM" id="SSF55874">
    <property type="entry name" value="ATPase domain of HSP90 chaperone/DNA topoisomerase II/histidine kinase"/>
    <property type="match status" value="1"/>
</dbReference>
<evidence type="ECO:0000313" key="11">
    <source>
        <dbReference type="EMBL" id="MCT2585050.1"/>
    </source>
</evidence>
<dbReference type="InterPro" id="IPR003594">
    <property type="entry name" value="HATPase_dom"/>
</dbReference>
<organism evidence="11 12">
    <name type="scientific">Actinophytocola gossypii</name>
    <dbReference type="NCBI Taxonomy" id="2812003"/>
    <lineage>
        <taxon>Bacteria</taxon>
        <taxon>Bacillati</taxon>
        <taxon>Actinomycetota</taxon>
        <taxon>Actinomycetes</taxon>
        <taxon>Pseudonocardiales</taxon>
        <taxon>Pseudonocardiaceae</taxon>
    </lineage>
</organism>
<keyword evidence="9" id="KW-0472">Membrane</keyword>
<feature type="domain" description="Histidine kinase/HSP90-like ATPase" evidence="10">
    <location>
        <begin position="295"/>
        <end position="383"/>
    </location>
</feature>
<evidence type="ECO:0000256" key="7">
    <source>
        <dbReference type="ARBA" id="ARBA00022840"/>
    </source>
</evidence>
<sequence>MPNTALLRRAFEGTVGLVLGSLVAVVETPFFLLAVPLQAVPVLRPFVHASARRLATADRGRVNRYLGTGPAVDADFTGERALRFLCLRSPVGLLGMSIFVLILWGAASGALMLWQMLNGEAIGGDPAETMGWSDPIVVVGLGAMLAFVAVWGLIGVARLEGMLIRYYLGPSEEELLRERVSELATTRAGVVEAVNQERRRIERDLHDGVQQRLVALGLLLGRARRATDPDRLHELMRLAHEEAQQSLADLRDVTWRVYPTALDEGGLHPALETVAERSSVPVRLVYELPDRPDLATETVAYFVVSEAVTNAIKHGAPNRIDIGVRQSGSWLEVRVCDDGRGGAQPTGTGLSGLARRVAAADGELDVVSPTGGPTAVTARLPCA</sequence>
<evidence type="ECO:0000256" key="9">
    <source>
        <dbReference type="SAM" id="Phobius"/>
    </source>
</evidence>
<dbReference type="RefSeq" id="WP_260192501.1">
    <property type="nucleotide sequence ID" value="NZ_JAFFZE010000014.1"/>
</dbReference>
<keyword evidence="6 11" id="KW-0418">Kinase</keyword>
<dbReference type="CDD" id="cd16917">
    <property type="entry name" value="HATPase_UhpB-NarQ-NarX-like"/>
    <property type="match status" value="1"/>
</dbReference>
<accession>A0ABT2JB29</accession>